<accession>K2PUL5</accession>
<dbReference type="InterPro" id="IPR015947">
    <property type="entry name" value="PUA-like_sf"/>
</dbReference>
<evidence type="ECO:0000313" key="3">
    <source>
        <dbReference type="Proteomes" id="UP000006787"/>
    </source>
</evidence>
<reference evidence="2 3" key="1">
    <citation type="journal article" date="2012" name="J. Bacteriol.">
        <title>Genome Sequence of the Bacteriocin-Producing Strain Lactococcus garvieae DCC43.</title>
        <authorList>
            <person name="Gabrielsen C."/>
            <person name="Brede D.A."/>
            <person name="Hernandez P.E."/>
            <person name="Nes I.F."/>
            <person name="Diep D.B."/>
        </authorList>
    </citation>
    <scope>NUCLEOTIDE SEQUENCE [LARGE SCALE GENOMIC DNA]</scope>
    <source>
        <strain evidence="2 3">DCC43</strain>
    </source>
</reference>
<dbReference type="PANTHER" id="PTHR39203:SF1">
    <property type="entry name" value="CYTOPLASMIC PROTEIN"/>
    <property type="match status" value="1"/>
</dbReference>
<name>K2PUL5_9LACT</name>
<dbReference type="SUPFAM" id="SSF88697">
    <property type="entry name" value="PUA domain-like"/>
    <property type="match status" value="1"/>
</dbReference>
<protein>
    <recommendedName>
        <fullName evidence="1">ASCH domain-containing protein</fullName>
    </recommendedName>
</protein>
<feature type="domain" description="ASCH" evidence="1">
    <location>
        <begin position="20"/>
        <end position="138"/>
    </location>
</feature>
<dbReference type="SMART" id="SM01022">
    <property type="entry name" value="ASCH"/>
    <property type="match status" value="1"/>
</dbReference>
<comment type="caution">
    <text evidence="2">The sequence shown here is derived from an EMBL/GenBank/DDBJ whole genome shotgun (WGS) entry which is preliminary data.</text>
</comment>
<dbReference type="PATRIC" id="fig|1231377.3.peg.1542"/>
<organism evidence="2 3">
    <name type="scientific">Lactococcus garvieae DCC43</name>
    <dbReference type="NCBI Taxonomy" id="1231377"/>
    <lineage>
        <taxon>Bacteria</taxon>
        <taxon>Bacillati</taxon>
        <taxon>Bacillota</taxon>
        <taxon>Bacilli</taxon>
        <taxon>Lactobacillales</taxon>
        <taxon>Streptococcaceae</taxon>
        <taxon>Lactococcus</taxon>
    </lineage>
</organism>
<dbReference type="AlphaFoldDB" id="K2PUL5"/>
<dbReference type="EMBL" id="AMQS01000023">
    <property type="protein sequence ID" value="EKF51106.1"/>
    <property type="molecule type" value="Genomic_DNA"/>
</dbReference>
<evidence type="ECO:0000259" key="1">
    <source>
        <dbReference type="SMART" id="SM01022"/>
    </source>
</evidence>
<dbReference type="InterPro" id="IPR009326">
    <property type="entry name" value="DUF984"/>
</dbReference>
<dbReference type="InterPro" id="IPR007374">
    <property type="entry name" value="ASCH_domain"/>
</dbReference>
<dbReference type="RefSeq" id="WP_004260399.1">
    <property type="nucleotide sequence ID" value="NZ_AMQS01000023.1"/>
</dbReference>
<sequence length="141" mass="16148">MYAKFIEEANLNPENFSDAWAFGNSPEMADELLELVLQGKKTATASALADYGPDDFLPAVDGRYEILLDGKGRPRVAIQTSKVYIAKFDKVTEDHAFKEGEGDRSLAHWRRVHEQFFREMDCFSPNMDVVCEEFEILYKRS</sequence>
<gene>
    <name evidence="2" type="ORF">C426_1549</name>
</gene>
<dbReference type="PIRSF" id="PIRSF021320">
    <property type="entry name" value="DUF984"/>
    <property type="match status" value="1"/>
</dbReference>
<dbReference type="Pfam" id="PF04266">
    <property type="entry name" value="ASCH"/>
    <property type="match status" value="1"/>
</dbReference>
<dbReference type="CDD" id="cd06553">
    <property type="entry name" value="ASCH_Ef3133_like"/>
    <property type="match status" value="1"/>
</dbReference>
<evidence type="ECO:0000313" key="2">
    <source>
        <dbReference type="EMBL" id="EKF51106.1"/>
    </source>
</evidence>
<dbReference type="eggNOG" id="COG4405">
    <property type="taxonomic scope" value="Bacteria"/>
</dbReference>
<proteinExistence type="predicted"/>
<dbReference type="PANTHER" id="PTHR39203">
    <property type="entry name" value="CYTOPLASMIC PROTEIN-RELATED"/>
    <property type="match status" value="1"/>
</dbReference>
<dbReference type="Proteomes" id="UP000006787">
    <property type="component" value="Unassembled WGS sequence"/>
</dbReference>
<dbReference type="Gene3D" id="3.10.400.10">
    <property type="entry name" value="Sulfate adenylyltransferase"/>
    <property type="match status" value="1"/>
</dbReference>